<evidence type="ECO:0000256" key="2">
    <source>
        <dbReference type="ARBA" id="ARBA00022448"/>
    </source>
</evidence>
<dbReference type="NCBIfam" id="TIGR04056">
    <property type="entry name" value="OMP_RagA_SusC"/>
    <property type="match status" value="1"/>
</dbReference>
<proteinExistence type="inferred from homology"/>
<evidence type="ECO:0000313" key="11">
    <source>
        <dbReference type="Proteomes" id="UP000199577"/>
    </source>
</evidence>
<dbReference type="Gene3D" id="2.40.170.20">
    <property type="entry name" value="TonB-dependent receptor, beta-barrel domain"/>
    <property type="match status" value="1"/>
</dbReference>
<keyword evidence="6 7" id="KW-0998">Cell outer membrane</keyword>
<evidence type="ECO:0000256" key="7">
    <source>
        <dbReference type="PROSITE-ProRule" id="PRU01360"/>
    </source>
</evidence>
<dbReference type="PROSITE" id="PS52016">
    <property type="entry name" value="TONB_DEPENDENT_REC_3"/>
    <property type="match status" value="1"/>
</dbReference>
<evidence type="ECO:0000313" key="10">
    <source>
        <dbReference type="EMBL" id="SFC28005.1"/>
    </source>
</evidence>
<dbReference type="STRING" id="623281.SAMN05421747_107143"/>
<keyword evidence="5 7" id="KW-0472">Membrane</keyword>
<dbReference type="InterPro" id="IPR012910">
    <property type="entry name" value="Plug_dom"/>
</dbReference>
<keyword evidence="11" id="KW-1185">Reference proteome</keyword>
<dbReference type="InterPro" id="IPR039426">
    <property type="entry name" value="TonB-dep_rcpt-like"/>
</dbReference>
<dbReference type="NCBIfam" id="TIGR04057">
    <property type="entry name" value="SusC_RagA_signa"/>
    <property type="match status" value="1"/>
</dbReference>
<dbReference type="Pfam" id="PF07715">
    <property type="entry name" value="Plug"/>
    <property type="match status" value="1"/>
</dbReference>
<keyword evidence="4 7" id="KW-0812">Transmembrane</keyword>
<feature type="signal peptide" evidence="8">
    <location>
        <begin position="1"/>
        <end position="22"/>
    </location>
</feature>
<evidence type="ECO:0000256" key="4">
    <source>
        <dbReference type="ARBA" id="ARBA00022692"/>
    </source>
</evidence>
<dbReference type="GO" id="GO:0009279">
    <property type="term" value="C:cell outer membrane"/>
    <property type="evidence" value="ECO:0007669"/>
    <property type="project" value="UniProtKB-SubCell"/>
</dbReference>
<feature type="domain" description="TonB-dependent receptor plug" evidence="9">
    <location>
        <begin position="119"/>
        <end position="223"/>
    </location>
</feature>
<comment type="similarity">
    <text evidence="7">Belongs to the TonB-dependent receptor family.</text>
</comment>
<name>A0A1I1HW50_9SPHI</name>
<dbReference type="AlphaFoldDB" id="A0A1I1HW50"/>
<keyword evidence="3 7" id="KW-1134">Transmembrane beta strand</keyword>
<dbReference type="Gene3D" id="2.170.130.10">
    <property type="entry name" value="TonB-dependent receptor, plug domain"/>
    <property type="match status" value="1"/>
</dbReference>
<gene>
    <name evidence="10" type="ORF">SAMN05421747_107143</name>
</gene>
<keyword evidence="8" id="KW-0732">Signal</keyword>
<reference evidence="10 11" key="1">
    <citation type="submission" date="2016-10" db="EMBL/GenBank/DDBJ databases">
        <authorList>
            <person name="de Groot N.N."/>
        </authorList>
    </citation>
    <scope>NUCLEOTIDE SEQUENCE [LARGE SCALE GENOMIC DNA]</scope>
    <source>
        <strain evidence="10 11">DSM 22900</strain>
    </source>
</reference>
<dbReference type="InterPro" id="IPR036942">
    <property type="entry name" value="Beta-barrel_TonB_sf"/>
</dbReference>
<evidence type="ECO:0000259" key="9">
    <source>
        <dbReference type="Pfam" id="PF07715"/>
    </source>
</evidence>
<evidence type="ECO:0000256" key="6">
    <source>
        <dbReference type="ARBA" id="ARBA00023237"/>
    </source>
</evidence>
<evidence type="ECO:0000256" key="5">
    <source>
        <dbReference type="ARBA" id="ARBA00023136"/>
    </source>
</evidence>
<organism evidence="10 11">
    <name type="scientific">Parapedobacter composti</name>
    <dbReference type="NCBI Taxonomy" id="623281"/>
    <lineage>
        <taxon>Bacteria</taxon>
        <taxon>Pseudomonadati</taxon>
        <taxon>Bacteroidota</taxon>
        <taxon>Sphingobacteriia</taxon>
        <taxon>Sphingobacteriales</taxon>
        <taxon>Sphingobacteriaceae</taxon>
        <taxon>Parapedobacter</taxon>
    </lineage>
</organism>
<dbReference type="InterPro" id="IPR008969">
    <property type="entry name" value="CarboxyPept-like_regulatory"/>
</dbReference>
<comment type="subcellular location">
    <subcellularLocation>
        <location evidence="1 7">Cell outer membrane</location>
        <topology evidence="1 7">Multi-pass membrane protein</topology>
    </subcellularLocation>
</comment>
<dbReference type="InterPro" id="IPR023997">
    <property type="entry name" value="TonB-dep_OMP_SusC/RagA_CS"/>
</dbReference>
<evidence type="ECO:0000256" key="3">
    <source>
        <dbReference type="ARBA" id="ARBA00022452"/>
    </source>
</evidence>
<feature type="chain" id="PRO_5011692696" evidence="8">
    <location>
        <begin position="23"/>
        <end position="1029"/>
    </location>
</feature>
<dbReference type="OrthoDB" id="9768177at2"/>
<sequence length="1029" mass="113357">MISMRKLCLITFALCQALWVFGQTKSIKGTVRDAAGEPLGGVSIRVAGGTQGTSTAENGTFTLAVPASEGVVLEVRYLGFKAQEVPLGDQQVLDIVLEGEEAAMLDEAVAVGYGTVRKGDLTGAVGSVGSETLLARGTTSPMAALQGAVAGVDISNTSTRPGGGFNIQIRGQNSIQGGTPLYVVDGVVTDNIDFLNPADIEQMDVLKDASSTAIYGSRGSNGVIIVKTKGAGAPGALRTTVTYDGFYGVRTLARIPDFMDGREWVDFRTSAFYEYRDGRYVLPNPNVILQQSPLLERRLYEERYEDWLALGTQSGQQQNHYIGIGGSTEKLSYNLGVGYQNEEGNFINENLNRYNVKLSVEHRVSDRFSAGASVNMVHGIVNSGSEFGYRDILRMPPILYAYDDNGNLIAQPGIAAAIQGIGNFTSSPNPLNEINSGTEEIRRFDVLGNIFAELRPLDGLSIRSTFYPRLNRTRTGAYYGVVPGQRNQDQARQTNGEDFEWTWDNVVNYSRTFNSAHNLNVSLIQSAYKTRFEGIRMGSNNLPYPSWWYNIAAGETIKDAMGTSYSESALLSFAARANYDFRGKYLLTATIRYDGSSLLRDKWSAFPSAAVAWRISEEDFMQGSLVSDLKVRGSIGYSGNNNIEPFTAQLAPATNQIVWYDFGHDPVSGFMPGRPVNPVLTWERTRELNFGLDFGLLNGRISGTVDVYDKLSDKLLMDRSLAIESGVPSMTDNIGSVNNRGVEVGLNTVNIRKDQFEWTTGVVFAHNKNAIRTLYGKREDVPGQARFIGHPINVIYDYRIIGIWRMDQAAEAAEWGQQPGQAIAQDVDGNGAITGDDRVILGSVDPDWTGSITSNIRFKNWDFSFNLYARQGSFVADRFLEEFGPHNNQRGRPKINFDYYIPPNVTRYDWTTWGTSADGNPQATWGTSGEGNENARYPHYINRGPFYGNNGMYTDASFVKLRNIILGYSLPDALISKWGLSQLRVYANVLNPFVFTKYPGWDPEYATTALAEGNGPSNVTYQFGLNVRF</sequence>
<dbReference type="InterPro" id="IPR037066">
    <property type="entry name" value="Plug_dom_sf"/>
</dbReference>
<dbReference type="InterPro" id="IPR023996">
    <property type="entry name" value="TonB-dep_OMP_SusC/RagA"/>
</dbReference>
<dbReference type="SUPFAM" id="SSF56935">
    <property type="entry name" value="Porins"/>
    <property type="match status" value="1"/>
</dbReference>
<dbReference type="Pfam" id="PF13715">
    <property type="entry name" value="CarbopepD_reg_2"/>
    <property type="match status" value="1"/>
</dbReference>
<keyword evidence="2 7" id="KW-0813">Transport</keyword>
<dbReference type="EMBL" id="FOLL01000007">
    <property type="protein sequence ID" value="SFC28005.1"/>
    <property type="molecule type" value="Genomic_DNA"/>
</dbReference>
<protein>
    <submittedName>
        <fullName evidence="10">TonB-linked outer membrane protein, SusC/RagA family</fullName>
    </submittedName>
</protein>
<dbReference type="Proteomes" id="UP000199577">
    <property type="component" value="Unassembled WGS sequence"/>
</dbReference>
<evidence type="ECO:0000256" key="1">
    <source>
        <dbReference type="ARBA" id="ARBA00004571"/>
    </source>
</evidence>
<evidence type="ECO:0000256" key="8">
    <source>
        <dbReference type="SAM" id="SignalP"/>
    </source>
</evidence>
<dbReference type="Gene3D" id="2.60.40.1120">
    <property type="entry name" value="Carboxypeptidase-like, regulatory domain"/>
    <property type="match status" value="1"/>
</dbReference>
<dbReference type="SUPFAM" id="SSF49464">
    <property type="entry name" value="Carboxypeptidase regulatory domain-like"/>
    <property type="match status" value="1"/>
</dbReference>
<accession>A0A1I1HW50</accession>